<dbReference type="InterPro" id="IPR000571">
    <property type="entry name" value="Znf_CCCH"/>
</dbReference>
<evidence type="ECO:0000259" key="6">
    <source>
        <dbReference type="PROSITE" id="PS50103"/>
    </source>
</evidence>
<feature type="coiled-coil region" evidence="5">
    <location>
        <begin position="431"/>
        <end position="472"/>
    </location>
</feature>
<keyword evidence="3 4" id="KW-0862">Zinc</keyword>
<dbReference type="HOGENOM" id="CLU_332319_0_0_1"/>
<gene>
    <name evidence="7" type="ORF">PV04_01329</name>
</gene>
<feature type="zinc finger region" description="C3H1-type" evidence="4">
    <location>
        <begin position="757"/>
        <end position="785"/>
    </location>
</feature>
<evidence type="ECO:0000256" key="3">
    <source>
        <dbReference type="ARBA" id="ARBA00022833"/>
    </source>
</evidence>
<dbReference type="PANTHER" id="PTHR37543:SF1">
    <property type="entry name" value="CCCH ZINC FINGER DNA BINDING PROTEIN (AFU_ORTHOLOGUE AFUA_5G12760)"/>
    <property type="match status" value="1"/>
</dbReference>
<evidence type="ECO:0000256" key="2">
    <source>
        <dbReference type="ARBA" id="ARBA00022771"/>
    </source>
</evidence>
<evidence type="ECO:0000256" key="5">
    <source>
        <dbReference type="SAM" id="Coils"/>
    </source>
</evidence>
<dbReference type="Pfam" id="PF25540">
    <property type="entry name" value="DUF7923"/>
    <property type="match status" value="2"/>
</dbReference>
<dbReference type="PANTHER" id="PTHR37543">
    <property type="entry name" value="CCCH ZINC FINGER DNA BINDING PROTEIN (AFU_ORTHOLOGUE AFUA_5G12760)"/>
    <property type="match status" value="1"/>
</dbReference>
<feature type="coiled-coil region" evidence="5">
    <location>
        <begin position="22"/>
        <end position="70"/>
    </location>
</feature>
<organism evidence="7 8">
    <name type="scientific">Phialophora macrospora</name>
    <dbReference type="NCBI Taxonomy" id="1851006"/>
    <lineage>
        <taxon>Eukaryota</taxon>
        <taxon>Fungi</taxon>
        <taxon>Dikarya</taxon>
        <taxon>Ascomycota</taxon>
        <taxon>Pezizomycotina</taxon>
        <taxon>Eurotiomycetes</taxon>
        <taxon>Chaetothyriomycetidae</taxon>
        <taxon>Chaetothyriales</taxon>
        <taxon>Herpotrichiellaceae</taxon>
        <taxon>Phialophora</taxon>
    </lineage>
</organism>
<evidence type="ECO:0000256" key="4">
    <source>
        <dbReference type="PROSITE-ProRule" id="PRU00723"/>
    </source>
</evidence>
<keyword evidence="1 4" id="KW-0479">Metal-binding</keyword>
<keyword evidence="2 4" id="KW-0863">Zinc-finger</keyword>
<proteinExistence type="predicted"/>
<dbReference type="InterPro" id="IPR036855">
    <property type="entry name" value="Znf_CCCH_sf"/>
</dbReference>
<evidence type="ECO:0000313" key="7">
    <source>
        <dbReference type="EMBL" id="KIW73193.1"/>
    </source>
</evidence>
<reference evidence="7 8" key="1">
    <citation type="submission" date="2015-01" db="EMBL/GenBank/DDBJ databases">
        <title>The Genome Sequence of Capronia semiimmersa CBS27337.</title>
        <authorList>
            <consortium name="The Broad Institute Genomics Platform"/>
            <person name="Cuomo C."/>
            <person name="de Hoog S."/>
            <person name="Gorbushina A."/>
            <person name="Stielow B."/>
            <person name="Teixiera M."/>
            <person name="Abouelleil A."/>
            <person name="Chapman S.B."/>
            <person name="Priest M."/>
            <person name="Young S.K."/>
            <person name="Wortman J."/>
            <person name="Nusbaum C."/>
            <person name="Birren B."/>
        </authorList>
    </citation>
    <scope>NUCLEOTIDE SEQUENCE [LARGE SCALE GENOMIC DNA]</scope>
    <source>
        <strain evidence="7 8">CBS 27337</strain>
    </source>
</reference>
<dbReference type="EMBL" id="KN846956">
    <property type="protein sequence ID" value="KIW73193.1"/>
    <property type="molecule type" value="Genomic_DNA"/>
</dbReference>
<dbReference type="GO" id="GO:0008270">
    <property type="term" value="F:zinc ion binding"/>
    <property type="evidence" value="ECO:0007669"/>
    <property type="project" value="UniProtKB-KW"/>
</dbReference>
<dbReference type="AlphaFoldDB" id="A0A0D2FXJ4"/>
<dbReference type="InterPro" id="IPR057654">
    <property type="entry name" value="Znf-CCCH_tandem"/>
</dbReference>
<keyword evidence="5" id="KW-0175">Coiled coil</keyword>
<accession>A0A0D2FXJ4</accession>
<dbReference type="InterPro" id="IPR057683">
    <property type="entry name" value="DUF7923"/>
</dbReference>
<dbReference type="Pfam" id="PF25542">
    <property type="entry name" value="zf-CCCH_12"/>
    <property type="match status" value="1"/>
</dbReference>
<evidence type="ECO:0000256" key="1">
    <source>
        <dbReference type="ARBA" id="ARBA00022723"/>
    </source>
</evidence>
<protein>
    <recommendedName>
        <fullName evidence="6">C3H1-type domain-containing protein</fullName>
    </recommendedName>
</protein>
<dbReference type="SUPFAM" id="SSF90229">
    <property type="entry name" value="CCCH zinc finger"/>
    <property type="match status" value="1"/>
</dbReference>
<keyword evidence="8" id="KW-1185">Reference proteome</keyword>
<dbReference type="PROSITE" id="PS50103">
    <property type="entry name" value="ZF_C3H1"/>
    <property type="match status" value="1"/>
</dbReference>
<evidence type="ECO:0000313" key="8">
    <source>
        <dbReference type="Proteomes" id="UP000054266"/>
    </source>
</evidence>
<dbReference type="Proteomes" id="UP000054266">
    <property type="component" value="Unassembled WGS sequence"/>
</dbReference>
<feature type="domain" description="C3H1-type" evidence="6">
    <location>
        <begin position="757"/>
        <end position="785"/>
    </location>
</feature>
<dbReference type="Pfam" id="PF25543">
    <property type="entry name" value="zf-CCCH_tandem"/>
    <property type="match status" value="2"/>
</dbReference>
<sequence length="861" mass="96864">MDGIEEKLQRFAKQDDEKAEFIQDLVKLIKGLSDENDKLKKQLGMSQYTCQKMDDDLNSLKQQKASMQQLMGSNPFVLVLIDGDIATFSDDYVQRASLGGHDIARDLREAVYEYFKTKDDAFLPDTKIVIHVFANIAGLARTYYDAKLLHDPMMFRQFVQGFNKEHPLCHFTDAGDDKEAADNKVKAEMALFYNNVHCKHIMLAASGDNSYAGFLRQYSLTDRVSSRVVLIESIPFASQLDELAVKFQNTHLPGLFRDNKIERKALSFHEDKTVPPGDTPPATYAFTVKQPNGLQEKQALAIPKSPGTDGGLVKAGRRIFQNSKGQRVDQQIKVDRNLANRLKPLKLCNRHFLTKCYYNPCTHNHECKLTSAEIDALRFIARLSPCQTLYCEDPDCVAGHRCMQGANCEKGSKCWFGDEMHKVDTKITGFITEMLVNVEQLMQQRDAAKNELEMARDTARTYYQKMVQAEAETSRIKTSMEDCDRFVLVLIDGDSMPFIDAFVSKGMQGGEDAAKHLRSAILDYLKKTPKYHADDRIVIRVYANCRGLAKTYRAAKVIPDESVFEFFMIGFNNSHPLSDYIDAGGRKEAADSKLKANFELFYRNYHCQHVVFGGSADSSYAGFLSPFASPTAVNDRITLLEGPAFPSDLKKVAQGFRQTSFPDIFRTVKLQVILNGTAAVTAGIKRPAAEPLAAVRDRQSAPLPTSISTVAKAQPLPTAQQLSLPPVLSPTIFQNQYGQRLDPPLNYDRKYLQHLYDYNSKLCNNFYLKGHCNYGASCEWDHSQVLNQLQLDTLRHKARTSACRNAFCMDPQCPLGHMCPRNGTCNISQCKFLPEMHHIDTSQVYEVNTATGERKSVSVPA</sequence>
<name>A0A0D2FXJ4_9EURO</name>
<dbReference type="SMART" id="SM00356">
    <property type="entry name" value="ZnF_C3H1"/>
    <property type="match status" value="1"/>
</dbReference>
<dbReference type="STRING" id="5601.A0A0D2FXJ4"/>